<evidence type="ECO:0000256" key="1">
    <source>
        <dbReference type="SAM" id="Phobius"/>
    </source>
</evidence>
<name>A0A6G1HLR5_9PEZI</name>
<sequence length="234" mass="25948">MTLRSKKTKVAPSSYPRLPFHALRTAQLLSALVVGGIMSFFIWHLTHDHWPTPWTFIVLMSVSLLTVAVLTTTIILHCCFGLNPRLNLAFNLTLFVLWALGFSLLSWWASGTLRDACAAPRWNDDVGVMVCRIYKALFAFTIVGFVSTSLAFLLDIYVFKRATRLGKYNAMHDPDNKPAAHTPVMMAPLNASHQGLAGYNAQQGVGRAHSGYAVPEEQFGYDTTYRGGAGQQMH</sequence>
<dbReference type="EMBL" id="ML996705">
    <property type="protein sequence ID" value="KAF2396960.1"/>
    <property type="molecule type" value="Genomic_DNA"/>
</dbReference>
<keyword evidence="1" id="KW-1133">Transmembrane helix</keyword>
<evidence type="ECO:0000313" key="3">
    <source>
        <dbReference type="Proteomes" id="UP000799640"/>
    </source>
</evidence>
<feature type="transmembrane region" description="Helical" evidence="1">
    <location>
        <begin position="21"/>
        <end position="42"/>
    </location>
</feature>
<dbReference type="PANTHER" id="PTHR39608:SF1">
    <property type="entry name" value="INTEGRAL MEMBRANE PROTEIN (AFU_ORTHOLOGUE AFUA_5G08640)"/>
    <property type="match status" value="1"/>
</dbReference>
<dbReference type="OrthoDB" id="5344006at2759"/>
<organism evidence="2 3">
    <name type="scientific">Trichodelitschia bisporula</name>
    <dbReference type="NCBI Taxonomy" id="703511"/>
    <lineage>
        <taxon>Eukaryota</taxon>
        <taxon>Fungi</taxon>
        <taxon>Dikarya</taxon>
        <taxon>Ascomycota</taxon>
        <taxon>Pezizomycotina</taxon>
        <taxon>Dothideomycetes</taxon>
        <taxon>Dothideomycetes incertae sedis</taxon>
        <taxon>Phaeotrichales</taxon>
        <taxon>Phaeotrichaceae</taxon>
        <taxon>Trichodelitschia</taxon>
    </lineage>
</organism>
<keyword evidence="1" id="KW-0812">Transmembrane</keyword>
<accession>A0A6G1HLR5</accession>
<reference evidence="2" key="1">
    <citation type="journal article" date="2020" name="Stud. Mycol.">
        <title>101 Dothideomycetes genomes: a test case for predicting lifestyles and emergence of pathogens.</title>
        <authorList>
            <person name="Haridas S."/>
            <person name="Albert R."/>
            <person name="Binder M."/>
            <person name="Bloem J."/>
            <person name="Labutti K."/>
            <person name="Salamov A."/>
            <person name="Andreopoulos B."/>
            <person name="Baker S."/>
            <person name="Barry K."/>
            <person name="Bills G."/>
            <person name="Bluhm B."/>
            <person name="Cannon C."/>
            <person name="Castanera R."/>
            <person name="Culley D."/>
            <person name="Daum C."/>
            <person name="Ezra D."/>
            <person name="Gonzalez J."/>
            <person name="Henrissat B."/>
            <person name="Kuo A."/>
            <person name="Liang C."/>
            <person name="Lipzen A."/>
            <person name="Lutzoni F."/>
            <person name="Magnuson J."/>
            <person name="Mondo S."/>
            <person name="Nolan M."/>
            <person name="Ohm R."/>
            <person name="Pangilinan J."/>
            <person name="Park H.-J."/>
            <person name="Ramirez L."/>
            <person name="Alfaro M."/>
            <person name="Sun H."/>
            <person name="Tritt A."/>
            <person name="Yoshinaga Y."/>
            <person name="Zwiers L.-H."/>
            <person name="Turgeon B."/>
            <person name="Goodwin S."/>
            <person name="Spatafora J."/>
            <person name="Crous P."/>
            <person name="Grigoriev I."/>
        </authorList>
    </citation>
    <scope>NUCLEOTIDE SEQUENCE</scope>
    <source>
        <strain evidence="2">CBS 262.69</strain>
    </source>
</reference>
<feature type="transmembrane region" description="Helical" evidence="1">
    <location>
        <begin position="54"/>
        <end position="76"/>
    </location>
</feature>
<dbReference type="Proteomes" id="UP000799640">
    <property type="component" value="Unassembled WGS sequence"/>
</dbReference>
<proteinExistence type="predicted"/>
<evidence type="ECO:0000313" key="2">
    <source>
        <dbReference type="EMBL" id="KAF2396960.1"/>
    </source>
</evidence>
<feature type="transmembrane region" description="Helical" evidence="1">
    <location>
        <begin position="136"/>
        <end position="159"/>
    </location>
</feature>
<dbReference type="AlphaFoldDB" id="A0A6G1HLR5"/>
<dbReference type="PANTHER" id="PTHR39608">
    <property type="entry name" value="INTEGRAL MEMBRANE PROTEIN (AFU_ORTHOLOGUE AFUA_5G08640)"/>
    <property type="match status" value="1"/>
</dbReference>
<keyword evidence="3" id="KW-1185">Reference proteome</keyword>
<keyword evidence="1" id="KW-0472">Membrane</keyword>
<protein>
    <recommendedName>
        <fullName evidence="4">MARVEL domain-containing protein</fullName>
    </recommendedName>
</protein>
<feature type="transmembrane region" description="Helical" evidence="1">
    <location>
        <begin position="88"/>
        <end position="109"/>
    </location>
</feature>
<gene>
    <name evidence="2" type="ORF">EJ06DRAFT_499539</name>
</gene>
<evidence type="ECO:0008006" key="4">
    <source>
        <dbReference type="Google" id="ProtNLM"/>
    </source>
</evidence>